<dbReference type="KEGG" id="blag:BLTE_34950"/>
<keyword evidence="6" id="KW-0131">Cell cycle</keyword>
<evidence type="ECO:0000256" key="5">
    <source>
        <dbReference type="ARBA" id="ARBA00023210"/>
    </source>
</evidence>
<dbReference type="AlphaFoldDB" id="A0A348G5H7"/>
<sequence length="127" mass="13566">MGQVNVTINGRQYRMACEDGQENHLVGLAEDLEKRINGLRAAFGEIGDQRLTMMAAIMVADELHEAGRRIQALEAERDALTAARAQAAAQVEANERAAAAALETAAQRIERLAQGIATAPREGPAMG</sequence>
<dbReference type="Proteomes" id="UP000266934">
    <property type="component" value="Chromosome"/>
</dbReference>
<evidence type="ECO:0000256" key="10">
    <source>
        <dbReference type="SAM" id="Coils"/>
    </source>
</evidence>
<keyword evidence="12" id="KW-1185">Reference proteome</keyword>
<name>A0A348G5H7_9HYPH</name>
<evidence type="ECO:0000256" key="1">
    <source>
        <dbReference type="ARBA" id="ARBA00004496"/>
    </source>
</evidence>
<dbReference type="GO" id="GO:0032153">
    <property type="term" value="C:cell division site"/>
    <property type="evidence" value="ECO:0007669"/>
    <property type="project" value="TreeGrafter"/>
</dbReference>
<evidence type="ECO:0000256" key="9">
    <source>
        <dbReference type="ARBA" id="ARBA00033158"/>
    </source>
</evidence>
<evidence type="ECO:0000256" key="4">
    <source>
        <dbReference type="ARBA" id="ARBA00022618"/>
    </source>
</evidence>
<feature type="coiled-coil region" evidence="10">
    <location>
        <begin position="63"/>
        <end position="90"/>
    </location>
</feature>
<keyword evidence="10" id="KW-0175">Coiled coil</keyword>
<dbReference type="InterPro" id="IPR042233">
    <property type="entry name" value="Cell_div_ZapA_N"/>
</dbReference>
<dbReference type="SUPFAM" id="SSF102829">
    <property type="entry name" value="Cell division protein ZapA-like"/>
    <property type="match status" value="1"/>
</dbReference>
<organism evidence="11 12">
    <name type="scientific">Blastochloris tepida</name>
    <dbReference type="NCBI Taxonomy" id="2233851"/>
    <lineage>
        <taxon>Bacteria</taxon>
        <taxon>Pseudomonadati</taxon>
        <taxon>Pseudomonadota</taxon>
        <taxon>Alphaproteobacteria</taxon>
        <taxon>Hyphomicrobiales</taxon>
        <taxon>Blastochloridaceae</taxon>
        <taxon>Blastochloris</taxon>
    </lineage>
</organism>
<comment type="subcellular location">
    <subcellularLocation>
        <location evidence="1">Cytoplasm</location>
    </subcellularLocation>
</comment>
<dbReference type="RefSeq" id="WP_126401866.1">
    <property type="nucleotide sequence ID" value="NZ_AP018907.1"/>
</dbReference>
<dbReference type="OrthoDB" id="9797575at2"/>
<dbReference type="GO" id="GO:0000921">
    <property type="term" value="P:septin ring assembly"/>
    <property type="evidence" value="ECO:0007669"/>
    <property type="project" value="TreeGrafter"/>
</dbReference>
<evidence type="ECO:0000256" key="3">
    <source>
        <dbReference type="ARBA" id="ARBA00022490"/>
    </source>
</evidence>
<dbReference type="InterPro" id="IPR007838">
    <property type="entry name" value="Cell_div_ZapA-like"/>
</dbReference>
<evidence type="ECO:0000256" key="2">
    <source>
        <dbReference type="ARBA" id="ARBA00015195"/>
    </source>
</evidence>
<dbReference type="GO" id="GO:0030428">
    <property type="term" value="C:cell septum"/>
    <property type="evidence" value="ECO:0007669"/>
    <property type="project" value="TreeGrafter"/>
</dbReference>
<keyword evidence="5" id="KW-0717">Septation</keyword>
<evidence type="ECO:0000313" key="11">
    <source>
        <dbReference type="EMBL" id="BBF94810.1"/>
    </source>
</evidence>
<dbReference type="InterPro" id="IPR036192">
    <property type="entry name" value="Cell_div_ZapA-like_sf"/>
</dbReference>
<proteinExistence type="predicted"/>
<dbReference type="PANTHER" id="PTHR34981">
    <property type="entry name" value="CELL DIVISION PROTEIN ZAPA"/>
    <property type="match status" value="1"/>
</dbReference>
<protein>
    <recommendedName>
        <fullName evidence="2">Cell division protein ZapA</fullName>
    </recommendedName>
    <alternativeName>
        <fullName evidence="9">Z ring-associated protein ZapA</fullName>
    </alternativeName>
</protein>
<evidence type="ECO:0000256" key="7">
    <source>
        <dbReference type="ARBA" id="ARBA00024910"/>
    </source>
</evidence>
<comment type="function">
    <text evidence="7">Activator of cell division through the inhibition of FtsZ GTPase activity, therefore promoting FtsZ assembly into bundles of protofilaments necessary for the formation of the division Z ring. It is recruited early at mid-cell but it is not essential for cell division.</text>
</comment>
<dbReference type="Pfam" id="PF05164">
    <property type="entry name" value="ZapA"/>
    <property type="match status" value="1"/>
</dbReference>
<gene>
    <name evidence="11" type="ORF">BLTE_34950</name>
</gene>
<dbReference type="EMBL" id="AP018907">
    <property type="protein sequence ID" value="BBF94810.1"/>
    <property type="molecule type" value="Genomic_DNA"/>
</dbReference>
<dbReference type="PANTHER" id="PTHR34981:SF1">
    <property type="entry name" value="CELL DIVISION PROTEIN ZAPA"/>
    <property type="match status" value="1"/>
</dbReference>
<keyword evidence="3" id="KW-0963">Cytoplasm</keyword>
<comment type="subunit">
    <text evidence="8">Homodimer. Interacts with FtsZ.</text>
</comment>
<keyword evidence="4 11" id="KW-0132">Cell division</keyword>
<evidence type="ECO:0000256" key="8">
    <source>
        <dbReference type="ARBA" id="ARBA00026068"/>
    </source>
</evidence>
<evidence type="ECO:0000256" key="6">
    <source>
        <dbReference type="ARBA" id="ARBA00023306"/>
    </source>
</evidence>
<dbReference type="GO" id="GO:0005829">
    <property type="term" value="C:cytosol"/>
    <property type="evidence" value="ECO:0007669"/>
    <property type="project" value="TreeGrafter"/>
</dbReference>
<dbReference type="GO" id="GO:0000917">
    <property type="term" value="P:division septum assembly"/>
    <property type="evidence" value="ECO:0007669"/>
    <property type="project" value="UniProtKB-KW"/>
</dbReference>
<accession>A0A348G5H7</accession>
<reference evidence="11 12" key="1">
    <citation type="submission" date="2018-08" db="EMBL/GenBank/DDBJ databases">
        <title>Complete genome sequencing of Blastochloris tepida GI.</title>
        <authorList>
            <person name="Tsukatani Y."/>
            <person name="Mori H."/>
        </authorList>
    </citation>
    <scope>NUCLEOTIDE SEQUENCE [LARGE SCALE GENOMIC DNA]</scope>
    <source>
        <strain evidence="11 12">GI</strain>
    </source>
</reference>
<dbReference type="GO" id="GO:0043093">
    <property type="term" value="P:FtsZ-dependent cytokinesis"/>
    <property type="evidence" value="ECO:0007669"/>
    <property type="project" value="TreeGrafter"/>
</dbReference>
<dbReference type="Gene3D" id="3.30.160.880">
    <property type="entry name" value="Cell division protein ZapA protomer, N-terminal domain"/>
    <property type="match status" value="1"/>
</dbReference>
<evidence type="ECO:0000313" key="12">
    <source>
        <dbReference type="Proteomes" id="UP000266934"/>
    </source>
</evidence>